<evidence type="ECO:0000256" key="5">
    <source>
        <dbReference type="ARBA" id="ARBA00023136"/>
    </source>
</evidence>
<comment type="subcellular location">
    <subcellularLocation>
        <location evidence="1">Golgi apparatus membrane</location>
        <topology evidence="1">Multi-pass membrane protein</topology>
    </subcellularLocation>
</comment>
<accession>A0ABQ8J6G0</accession>
<reference evidence="8 9" key="2">
    <citation type="journal article" date="2022" name="Mol. Biol. Evol.">
        <title>Comparative Genomics Reveals Insights into the Divergent Evolution of Astigmatic Mites and Household Pest Adaptations.</title>
        <authorList>
            <person name="Xiong Q."/>
            <person name="Wan A.T."/>
            <person name="Liu X."/>
            <person name="Fung C.S."/>
            <person name="Xiao X."/>
            <person name="Malainual N."/>
            <person name="Hou J."/>
            <person name="Wang L."/>
            <person name="Wang M."/>
            <person name="Yang K.Y."/>
            <person name="Cui Y."/>
            <person name="Leung E.L."/>
            <person name="Nong W."/>
            <person name="Shin S.K."/>
            <person name="Au S.W."/>
            <person name="Jeong K.Y."/>
            <person name="Chew F.T."/>
            <person name="Hui J.H."/>
            <person name="Leung T.F."/>
            <person name="Tungtrongchitr A."/>
            <person name="Zhong N."/>
            <person name="Liu Z."/>
            <person name="Tsui S.K."/>
        </authorList>
    </citation>
    <scope>NUCLEOTIDE SEQUENCE [LARGE SCALE GENOMIC DNA]</scope>
    <source>
        <strain evidence="8">Derp</strain>
    </source>
</reference>
<dbReference type="EMBL" id="NJHN03000065">
    <property type="protein sequence ID" value="KAH9418153.1"/>
    <property type="molecule type" value="Genomic_DNA"/>
</dbReference>
<dbReference type="InterPro" id="IPR045176">
    <property type="entry name" value="Got1"/>
</dbReference>
<evidence type="ECO:0000256" key="1">
    <source>
        <dbReference type="ARBA" id="ARBA00004653"/>
    </source>
</evidence>
<sequence length="154" mass="17079">MLSDTQKIGLGLSGFGIAFLMLGTLMLFDKGLLAVGNLLFISGLGFIIGLERTFWFFFQRHKWKASTSFFSGIIIVLFGWPIIGMILESYGFLLLFRGFIPATISFLSHVPVIGFILNLPVIRTIVNALSSQTGRNNKFDRSGVANHQGPFRCL</sequence>
<feature type="transmembrane region" description="Helical" evidence="7">
    <location>
        <begin position="69"/>
        <end position="87"/>
    </location>
</feature>
<evidence type="ECO:0000256" key="6">
    <source>
        <dbReference type="ARBA" id="ARBA00025799"/>
    </source>
</evidence>
<dbReference type="PANTHER" id="PTHR21493">
    <property type="entry name" value="CGI-141-RELATED/LIPASE CONTAINING PROTEIN"/>
    <property type="match status" value="1"/>
</dbReference>
<keyword evidence="9" id="KW-1185">Reference proteome</keyword>
<gene>
    <name evidence="8" type="primary">GOLT1B</name>
    <name evidence="8" type="ORF">DERP_010706</name>
</gene>
<organism evidence="8 9">
    <name type="scientific">Dermatophagoides pteronyssinus</name>
    <name type="common">European house dust mite</name>
    <dbReference type="NCBI Taxonomy" id="6956"/>
    <lineage>
        <taxon>Eukaryota</taxon>
        <taxon>Metazoa</taxon>
        <taxon>Ecdysozoa</taxon>
        <taxon>Arthropoda</taxon>
        <taxon>Chelicerata</taxon>
        <taxon>Arachnida</taxon>
        <taxon>Acari</taxon>
        <taxon>Acariformes</taxon>
        <taxon>Sarcoptiformes</taxon>
        <taxon>Astigmata</taxon>
        <taxon>Psoroptidia</taxon>
        <taxon>Analgoidea</taxon>
        <taxon>Pyroglyphidae</taxon>
        <taxon>Dermatophagoidinae</taxon>
        <taxon>Dermatophagoides</taxon>
    </lineage>
</organism>
<dbReference type="PANTHER" id="PTHR21493:SF9">
    <property type="entry name" value="GOLGI TRANSPORT PROTEIN 1-RELATED"/>
    <property type="match status" value="1"/>
</dbReference>
<protein>
    <submittedName>
        <fullName evidence="8">Golgi transport 1B</fullName>
    </submittedName>
</protein>
<feature type="transmembrane region" description="Helical" evidence="7">
    <location>
        <begin position="99"/>
        <end position="122"/>
    </location>
</feature>
<evidence type="ECO:0000313" key="9">
    <source>
        <dbReference type="Proteomes" id="UP000887458"/>
    </source>
</evidence>
<evidence type="ECO:0000256" key="7">
    <source>
        <dbReference type="SAM" id="Phobius"/>
    </source>
</evidence>
<evidence type="ECO:0000256" key="2">
    <source>
        <dbReference type="ARBA" id="ARBA00022692"/>
    </source>
</evidence>
<comment type="caution">
    <text evidence="8">The sequence shown here is derived from an EMBL/GenBank/DDBJ whole genome shotgun (WGS) entry which is preliminary data.</text>
</comment>
<comment type="similarity">
    <text evidence="6">Belongs to the GOT1 family.</text>
</comment>
<evidence type="ECO:0000313" key="8">
    <source>
        <dbReference type="EMBL" id="KAH9418153.1"/>
    </source>
</evidence>
<dbReference type="Pfam" id="PF04178">
    <property type="entry name" value="Got1"/>
    <property type="match status" value="1"/>
</dbReference>
<feature type="transmembrane region" description="Helical" evidence="7">
    <location>
        <begin position="34"/>
        <end position="57"/>
    </location>
</feature>
<keyword evidence="5 7" id="KW-0472">Membrane</keyword>
<name>A0ABQ8J6G0_DERPT</name>
<keyword evidence="4" id="KW-0333">Golgi apparatus</keyword>
<feature type="transmembrane region" description="Helical" evidence="7">
    <location>
        <begin position="7"/>
        <end position="28"/>
    </location>
</feature>
<dbReference type="Proteomes" id="UP000887458">
    <property type="component" value="Unassembled WGS sequence"/>
</dbReference>
<evidence type="ECO:0000256" key="4">
    <source>
        <dbReference type="ARBA" id="ARBA00023034"/>
    </source>
</evidence>
<reference evidence="8 9" key="1">
    <citation type="journal article" date="2018" name="J. Allergy Clin. Immunol.">
        <title>High-quality assembly of Dermatophagoides pteronyssinus genome and transcriptome reveals a wide range of novel allergens.</title>
        <authorList>
            <person name="Liu X.Y."/>
            <person name="Yang K.Y."/>
            <person name="Wang M.Q."/>
            <person name="Kwok J.S."/>
            <person name="Zeng X."/>
            <person name="Yang Z."/>
            <person name="Xiao X.J."/>
            <person name="Lau C.P."/>
            <person name="Li Y."/>
            <person name="Huang Z.M."/>
            <person name="Ba J.G."/>
            <person name="Yim A.K."/>
            <person name="Ouyang C.Y."/>
            <person name="Ngai S.M."/>
            <person name="Chan T.F."/>
            <person name="Leung E.L."/>
            <person name="Liu L."/>
            <person name="Liu Z.G."/>
            <person name="Tsui S.K."/>
        </authorList>
    </citation>
    <scope>NUCLEOTIDE SEQUENCE [LARGE SCALE GENOMIC DNA]</scope>
    <source>
        <strain evidence="8">Derp</strain>
    </source>
</reference>
<keyword evidence="2 7" id="KW-0812">Transmembrane</keyword>
<dbReference type="InterPro" id="IPR007305">
    <property type="entry name" value="Vesicle_transpt_Got1/SFT2"/>
</dbReference>
<proteinExistence type="inferred from homology"/>
<evidence type="ECO:0000256" key="3">
    <source>
        <dbReference type="ARBA" id="ARBA00022989"/>
    </source>
</evidence>
<keyword evidence="3 7" id="KW-1133">Transmembrane helix</keyword>